<name>A0A938XYA4_9FIRM</name>
<dbReference type="GO" id="GO:0008157">
    <property type="term" value="F:protein phosphatase 1 binding"/>
    <property type="evidence" value="ECO:0007669"/>
    <property type="project" value="TreeGrafter"/>
</dbReference>
<dbReference type="InterPro" id="IPR005036">
    <property type="entry name" value="CBM21_dom"/>
</dbReference>
<dbReference type="GO" id="GO:0005979">
    <property type="term" value="P:regulation of glycogen biosynthetic process"/>
    <property type="evidence" value="ECO:0007669"/>
    <property type="project" value="TreeGrafter"/>
</dbReference>
<protein>
    <recommendedName>
        <fullName evidence="1">CBM21 domain-containing protein</fullName>
    </recommendedName>
</protein>
<dbReference type="EMBL" id="JAFBDQ010000013">
    <property type="protein sequence ID" value="MBM7557505.1"/>
    <property type="molecule type" value="Genomic_DNA"/>
</dbReference>
<dbReference type="Pfam" id="PF03370">
    <property type="entry name" value="CBM_21"/>
    <property type="match status" value="2"/>
</dbReference>
<proteinExistence type="predicted"/>
<keyword evidence="3" id="KW-1185">Reference proteome</keyword>
<dbReference type="Gene3D" id="2.60.40.2440">
    <property type="entry name" value="Carbohydrate binding type-21 domain"/>
    <property type="match status" value="2"/>
</dbReference>
<dbReference type="GO" id="GO:2001069">
    <property type="term" value="F:glycogen binding"/>
    <property type="evidence" value="ECO:0007669"/>
    <property type="project" value="TreeGrafter"/>
</dbReference>
<evidence type="ECO:0000313" key="3">
    <source>
        <dbReference type="Proteomes" id="UP000774000"/>
    </source>
</evidence>
<comment type="caution">
    <text evidence="2">The sequence shown here is derived from an EMBL/GenBank/DDBJ whole genome shotgun (WGS) entry which is preliminary data.</text>
</comment>
<feature type="domain" description="CBM21" evidence="1">
    <location>
        <begin position="29"/>
        <end position="146"/>
    </location>
</feature>
<accession>A0A938XYA4</accession>
<dbReference type="GO" id="GO:0000164">
    <property type="term" value="C:protein phosphatase type 1 complex"/>
    <property type="evidence" value="ECO:0007669"/>
    <property type="project" value="TreeGrafter"/>
</dbReference>
<evidence type="ECO:0000313" key="2">
    <source>
        <dbReference type="EMBL" id="MBM7557505.1"/>
    </source>
</evidence>
<dbReference type="PANTHER" id="PTHR12307">
    <property type="entry name" value="PROTEIN PHOSPHATASE 1 REGULATORY SUBUNIT"/>
    <property type="match status" value="1"/>
</dbReference>
<reference evidence="2" key="1">
    <citation type="submission" date="2021-01" db="EMBL/GenBank/DDBJ databases">
        <title>Genomic Encyclopedia of Type Strains, Phase IV (KMG-IV): sequencing the most valuable type-strain genomes for metagenomic binning, comparative biology and taxonomic classification.</title>
        <authorList>
            <person name="Goeker M."/>
        </authorList>
    </citation>
    <scope>NUCLEOTIDE SEQUENCE</scope>
    <source>
        <strain evidence="2">DSM 23230</strain>
    </source>
</reference>
<dbReference type="PANTHER" id="PTHR12307:SF36">
    <property type="entry name" value="GLYCOGEN-BINDING SUBUNIT 76A"/>
    <property type="match status" value="1"/>
</dbReference>
<dbReference type="PROSITE" id="PS51159">
    <property type="entry name" value="CBM21"/>
    <property type="match status" value="2"/>
</dbReference>
<evidence type="ECO:0000259" key="1">
    <source>
        <dbReference type="PROSITE" id="PS51159"/>
    </source>
</evidence>
<dbReference type="Proteomes" id="UP000774000">
    <property type="component" value="Unassembled WGS sequence"/>
</dbReference>
<dbReference type="RefSeq" id="WP_204702252.1">
    <property type="nucleotide sequence ID" value="NZ_JAFBDQ010000013.1"/>
</dbReference>
<gene>
    <name evidence="2" type="ORF">JOC47_002371</name>
</gene>
<dbReference type="InterPro" id="IPR050782">
    <property type="entry name" value="PP1_regulatory_subunit_3"/>
</dbReference>
<dbReference type="InterPro" id="IPR038175">
    <property type="entry name" value="CBM21_dom_sf"/>
</dbReference>
<sequence>MDTSKKFYKGGLFLSLLFLVLAGGVILSTAEAAANAVELSSAKITPLYTKRGVLEGYKTTGCVVIKESGYNEEVVVHYSYGYDNWKQVKGEFVGTNKEGHQIWEFETPANKPSFHYYKFTTEFAVNYKKDGQNYWANNGGENYFLRMTNVPNFSNRPIIMGSNNVLLEDSRYHQYNDSATLLGEIVVKNLDYNKNVQVVYTTDNWATTETITANYYTSYDNQLEKWGFVVRNLPADANVKYRIKYNVNGKTYWDNNFGRDYQTN</sequence>
<feature type="domain" description="CBM21" evidence="1">
    <location>
        <begin position="157"/>
        <end position="264"/>
    </location>
</feature>
<organism evidence="2 3">
    <name type="scientific">Halanaerobacter jeridensis</name>
    <dbReference type="NCBI Taxonomy" id="706427"/>
    <lineage>
        <taxon>Bacteria</taxon>
        <taxon>Bacillati</taxon>
        <taxon>Bacillota</taxon>
        <taxon>Clostridia</taxon>
        <taxon>Halanaerobiales</taxon>
        <taxon>Halobacteroidaceae</taxon>
        <taxon>Halanaerobacter</taxon>
    </lineage>
</organism>
<dbReference type="AlphaFoldDB" id="A0A938XYA4"/>